<evidence type="ECO:0000256" key="6">
    <source>
        <dbReference type="ARBA" id="ARBA00022692"/>
    </source>
</evidence>
<comment type="function">
    <text evidence="10">Part of the binding-protein-dependent transport system for phosphate; probably responsible for the translocation of the substrate across the membrane.</text>
</comment>
<evidence type="ECO:0000313" key="12">
    <source>
        <dbReference type="EMBL" id="MBB4949366.1"/>
    </source>
</evidence>
<evidence type="ECO:0000259" key="11">
    <source>
        <dbReference type="PROSITE" id="PS50928"/>
    </source>
</evidence>
<evidence type="ECO:0000256" key="7">
    <source>
        <dbReference type="ARBA" id="ARBA00022989"/>
    </source>
</evidence>
<proteinExistence type="inferred from homology"/>
<feature type="transmembrane region" description="Helical" evidence="9">
    <location>
        <begin position="28"/>
        <end position="50"/>
    </location>
</feature>
<feature type="transmembrane region" description="Helical" evidence="9">
    <location>
        <begin position="242"/>
        <end position="265"/>
    </location>
</feature>
<accession>A0A7W7WJJ3</accession>
<keyword evidence="3 9" id="KW-0813">Transport</keyword>
<feature type="transmembrane region" description="Helical" evidence="9">
    <location>
        <begin position="78"/>
        <end position="109"/>
    </location>
</feature>
<reference evidence="12 13" key="1">
    <citation type="submission" date="2020-08" db="EMBL/GenBank/DDBJ databases">
        <title>Sequencing the genomes of 1000 actinobacteria strains.</title>
        <authorList>
            <person name="Klenk H.-P."/>
        </authorList>
    </citation>
    <scope>NUCLEOTIDE SEQUENCE [LARGE SCALE GENOMIC DNA]</scope>
    <source>
        <strain evidence="12 13">DSM 44786</strain>
    </source>
</reference>
<comment type="similarity">
    <text evidence="2 10">Belongs to the binding-protein-dependent transport system permease family. CysTW subfamily.</text>
</comment>
<gene>
    <name evidence="12" type="ORF">F4556_004901</name>
</gene>
<dbReference type="Proteomes" id="UP000573327">
    <property type="component" value="Unassembled WGS sequence"/>
</dbReference>
<keyword evidence="6 9" id="KW-0812">Transmembrane</keyword>
<dbReference type="SUPFAM" id="SSF161098">
    <property type="entry name" value="MetI-like"/>
    <property type="match status" value="1"/>
</dbReference>
<dbReference type="AlphaFoldDB" id="A0A7W7WJJ3"/>
<sequence length="333" mass="34739">MSTDTPTATDSPRALTVNPGLPDRIFLAWAKASGAIVLVVMLGVGGYLAVRATDALSTAGLSFLTTETWNPDGGRGQFGIAAVLIGTVLIGGIAVVLAVPLALASALYISEYAPRQLRRTLVSMVDLMAAVPSVVYGVWGFKLLQYQLTGVARWLSDYFGWIPLFKVNGADPTNPLTPPLVYTASSLMAGVVVGFMITPIMCSIMREVFDQAPAGEREGAYALGSTRWGMIRSVVLPFGRGGIIGGTMLGLGRALGETISVYLILSMNFDIQPHVLQSGGSAVAPLIALRYGDSTDFSVSALMAAGLSLFVLTLAVNFAAAAVVARSRSGASS</sequence>
<dbReference type="CDD" id="cd06261">
    <property type="entry name" value="TM_PBP2"/>
    <property type="match status" value="1"/>
</dbReference>
<dbReference type="GO" id="GO:0005315">
    <property type="term" value="F:phosphate transmembrane transporter activity"/>
    <property type="evidence" value="ECO:0007669"/>
    <property type="project" value="InterPro"/>
</dbReference>
<evidence type="ECO:0000256" key="4">
    <source>
        <dbReference type="ARBA" id="ARBA00022475"/>
    </source>
</evidence>
<name>A0A7W7WJJ3_9ACTN</name>
<keyword evidence="13" id="KW-1185">Reference proteome</keyword>
<dbReference type="InterPro" id="IPR035906">
    <property type="entry name" value="MetI-like_sf"/>
</dbReference>
<dbReference type="PANTHER" id="PTHR30425:SF1">
    <property type="entry name" value="PHOSPHATE TRANSPORT SYSTEM PERMEASE PROTEIN PSTC"/>
    <property type="match status" value="1"/>
</dbReference>
<dbReference type="EMBL" id="JACHJR010000001">
    <property type="protein sequence ID" value="MBB4949366.1"/>
    <property type="molecule type" value="Genomic_DNA"/>
</dbReference>
<dbReference type="GO" id="GO:0006817">
    <property type="term" value="P:phosphate ion transport"/>
    <property type="evidence" value="ECO:0007669"/>
    <property type="project" value="UniProtKB-KW"/>
</dbReference>
<evidence type="ECO:0000256" key="10">
    <source>
        <dbReference type="RuleBase" id="RU363054"/>
    </source>
</evidence>
<feature type="transmembrane region" description="Helical" evidence="9">
    <location>
        <begin position="121"/>
        <end position="139"/>
    </location>
</feature>
<keyword evidence="5 10" id="KW-0592">Phosphate transport</keyword>
<dbReference type="PANTHER" id="PTHR30425">
    <property type="entry name" value="PHOSPHATE TRANSPORT SYSTEM PERMEASE PROTEIN PST"/>
    <property type="match status" value="1"/>
</dbReference>
<evidence type="ECO:0000256" key="8">
    <source>
        <dbReference type="ARBA" id="ARBA00023136"/>
    </source>
</evidence>
<evidence type="ECO:0000313" key="13">
    <source>
        <dbReference type="Proteomes" id="UP000573327"/>
    </source>
</evidence>
<comment type="caution">
    <text evidence="12">The sequence shown here is derived from an EMBL/GenBank/DDBJ whole genome shotgun (WGS) entry which is preliminary data.</text>
</comment>
<dbReference type="NCBIfam" id="TIGR02138">
    <property type="entry name" value="phosphate_pstC"/>
    <property type="match status" value="1"/>
</dbReference>
<organism evidence="12 13">
    <name type="scientific">Kitasatospora gansuensis</name>
    <dbReference type="NCBI Taxonomy" id="258050"/>
    <lineage>
        <taxon>Bacteria</taxon>
        <taxon>Bacillati</taxon>
        <taxon>Actinomycetota</taxon>
        <taxon>Actinomycetes</taxon>
        <taxon>Kitasatosporales</taxon>
        <taxon>Streptomycetaceae</taxon>
        <taxon>Kitasatospora</taxon>
    </lineage>
</organism>
<evidence type="ECO:0000256" key="5">
    <source>
        <dbReference type="ARBA" id="ARBA00022592"/>
    </source>
</evidence>
<feature type="domain" description="ABC transmembrane type-1" evidence="11">
    <location>
        <begin position="84"/>
        <end position="320"/>
    </location>
</feature>
<evidence type="ECO:0000256" key="3">
    <source>
        <dbReference type="ARBA" id="ARBA00022448"/>
    </source>
</evidence>
<dbReference type="InterPro" id="IPR011864">
    <property type="entry name" value="Phosphate_PstC"/>
</dbReference>
<dbReference type="InterPro" id="IPR051124">
    <property type="entry name" value="Phosphate_Transport_Permease"/>
</dbReference>
<evidence type="ECO:0000256" key="2">
    <source>
        <dbReference type="ARBA" id="ARBA00007069"/>
    </source>
</evidence>
<dbReference type="GO" id="GO:0005886">
    <property type="term" value="C:plasma membrane"/>
    <property type="evidence" value="ECO:0007669"/>
    <property type="project" value="UniProtKB-SubCell"/>
</dbReference>
<comment type="subcellular location">
    <subcellularLocation>
        <location evidence="1 9">Cell membrane</location>
        <topology evidence="1 9">Multi-pass membrane protein</topology>
    </subcellularLocation>
</comment>
<protein>
    <recommendedName>
        <fullName evidence="10">Phosphate transport system permease protein</fullName>
    </recommendedName>
</protein>
<dbReference type="PROSITE" id="PS50928">
    <property type="entry name" value="ABC_TM1"/>
    <property type="match status" value="1"/>
</dbReference>
<keyword evidence="7 9" id="KW-1133">Transmembrane helix</keyword>
<dbReference type="Gene3D" id="1.10.3720.10">
    <property type="entry name" value="MetI-like"/>
    <property type="match status" value="1"/>
</dbReference>
<evidence type="ECO:0000256" key="1">
    <source>
        <dbReference type="ARBA" id="ARBA00004651"/>
    </source>
</evidence>
<dbReference type="RefSeq" id="WP_184919649.1">
    <property type="nucleotide sequence ID" value="NZ_JACHJR010000001.1"/>
</dbReference>
<dbReference type="Pfam" id="PF00528">
    <property type="entry name" value="BPD_transp_1"/>
    <property type="match status" value="1"/>
</dbReference>
<evidence type="ECO:0000256" key="9">
    <source>
        <dbReference type="RuleBase" id="RU363032"/>
    </source>
</evidence>
<keyword evidence="8 9" id="KW-0472">Membrane</keyword>
<feature type="transmembrane region" description="Helical" evidence="9">
    <location>
        <begin position="180"/>
        <end position="202"/>
    </location>
</feature>
<feature type="transmembrane region" description="Helical" evidence="9">
    <location>
        <begin position="301"/>
        <end position="325"/>
    </location>
</feature>
<keyword evidence="4 10" id="KW-1003">Cell membrane</keyword>
<dbReference type="InterPro" id="IPR000515">
    <property type="entry name" value="MetI-like"/>
</dbReference>